<proteinExistence type="predicted"/>
<name>A0A1I8PED5_STOCA</name>
<dbReference type="EnsemblMetazoa" id="SCAU007270-RA">
    <property type="protein sequence ID" value="SCAU007270-PA"/>
    <property type="gene ID" value="SCAU007270"/>
</dbReference>
<protein>
    <recommendedName>
        <fullName evidence="4">Kazal-like domain-containing protein</fullName>
    </recommendedName>
</protein>
<evidence type="ECO:0008006" key="4">
    <source>
        <dbReference type="Google" id="ProtNLM"/>
    </source>
</evidence>
<reference evidence="2" key="1">
    <citation type="submission" date="2020-05" db="UniProtKB">
        <authorList>
            <consortium name="EnsemblMetazoa"/>
        </authorList>
    </citation>
    <scope>IDENTIFICATION</scope>
    <source>
        <strain evidence="2">USDA</strain>
    </source>
</reference>
<organism evidence="2 3">
    <name type="scientific">Stomoxys calcitrans</name>
    <name type="common">Stable fly</name>
    <name type="synonym">Conops calcitrans</name>
    <dbReference type="NCBI Taxonomy" id="35570"/>
    <lineage>
        <taxon>Eukaryota</taxon>
        <taxon>Metazoa</taxon>
        <taxon>Ecdysozoa</taxon>
        <taxon>Arthropoda</taxon>
        <taxon>Hexapoda</taxon>
        <taxon>Insecta</taxon>
        <taxon>Pterygota</taxon>
        <taxon>Neoptera</taxon>
        <taxon>Endopterygota</taxon>
        <taxon>Diptera</taxon>
        <taxon>Brachycera</taxon>
        <taxon>Muscomorpha</taxon>
        <taxon>Muscoidea</taxon>
        <taxon>Muscidae</taxon>
        <taxon>Stomoxys</taxon>
    </lineage>
</organism>
<keyword evidence="1" id="KW-0732">Signal</keyword>
<evidence type="ECO:0000313" key="2">
    <source>
        <dbReference type="EnsemblMetazoa" id="SCAU007270-PA"/>
    </source>
</evidence>
<gene>
    <name evidence="2" type="primary">106089853</name>
</gene>
<dbReference type="AlphaFoldDB" id="A0A1I8PED5"/>
<feature type="signal peptide" evidence="1">
    <location>
        <begin position="1"/>
        <end position="22"/>
    </location>
</feature>
<evidence type="ECO:0000313" key="3">
    <source>
        <dbReference type="Proteomes" id="UP000095300"/>
    </source>
</evidence>
<sequence length="87" mass="9527">MKFLDYTSIAFFVLIIVAVVHGASFGRPPLCQDNVSVLCSSEGGPTVYAIDNGSCTTFANRCLYNVFNCMRYREGKALMQEVDSCGI</sequence>
<feature type="chain" id="PRO_5009326615" description="Kazal-like domain-containing protein" evidence="1">
    <location>
        <begin position="23"/>
        <end position="87"/>
    </location>
</feature>
<dbReference type="Proteomes" id="UP000095300">
    <property type="component" value="Unassembled WGS sequence"/>
</dbReference>
<keyword evidence="3" id="KW-1185">Reference proteome</keyword>
<dbReference type="VEuPathDB" id="VectorBase:SCAU007270"/>
<accession>A0A1I8PED5</accession>
<evidence type="ECO:0000256" key="1">
    <source>
        <dbReference type="SAM" id="SignalP"/>
    </source>
</evidence>